<accession>A0A484FA17</accession>
<protein>
    <submittedName>
        <fullName evidence="1">Uncharacterized protein</fullName>
    </submittedName>
</protein>
<reference evidence="2" key="1">
    <citation type="journal article" date="2013" name="New Phytol.">
        <title>Comparative genomic and transcriptomic analyses reveal the hemibiotrophic stage shift of Colletotrichum fungi.</title>
        <authorList>
            <person name="Gan P."/>
            <person name="Ikeda K."/>
            <person name="Irieda H."/>
            <person name="Narusaka M."/>
            <person name="O'Connell R.J."/>
            <person name="Narusaka Y."/>
            <person name="Takano Y."/>
            <person name="Kubo Y."/>
            <person name="Shirasu K."/>
        </authorList>
    </citation>
    <scope>NUCLEOTIDE SEQUENCE [LARGE SCALE GENOMIC DNA]</scope>
    <source>
        <strain evidence="2">104-T / ATCC 96160 / CBS 514.97 / LARS 414 / MAFF 240422</strain>
    </source>
</reference>
<proteinExistence type="predicted"/>
<comment type="caution">
    <text evidence="1">The sequence shown here is derived from an EMBL/GenBank/DDBJ whole genome shotgun (WGS) entry which is preliminary data.</text>
</comment>
<evidence type="ECO:0000313" key="1">
    <source>
        <dbReference type="EMBL" id="TDZ14276.1"/>
    </source>
</evidence>
<gene>
    <name evidence="1" type="ORF">Cob_v012835</name>
</gene>
<dbReference type="AlphaFoldDB" id="A0A484FA17"/>
<keyword evidence="2" id="KW-1185">Reference proteome</keyword>
<organism evidence="1 2">
    <name type="scientific">Colletotrichum orbiculare (strain 104-T / ATCC 96160 / CBS 514.97 / LARS 414 / MAFF 240422)</name>
    <name type="common">Cucumber anthracnose fungus</name>
    <name type="synonym">Colletotrichum lagenarium</name>
    <dbReference type="NCBI Taxonomy" id="1213857"/>
    <lineage>
        <taxon>Eukaryota</taxon>
        <taxon>Fungi</taxon>
        <taxon>Dikarya</taxon>
        <taxon>Ascomycota</taxon>
        <taxon>Pezizomycotina</taxon>
        <taxon>Sordariomycetes</taxon>
        <taxon>Hypocreomycetidae</taxon>
        <taxon>Glomerellales</taxon>
        <taxon>Glomerellaceae</taxon>
        <taxon>Colletotrichum</taxon>
        <taxon>Colletotrichum orbiculare species complex</taxon>
    </lineage>
</organism>
<name>A0A484FA17_COLOR</name>
<reference evidence="2" key="2">
    <citation type="journal article" date="2019" name="Mol. Plant Microbe Interact.">
        <title>Genome sequence resources for four phytopathogenic fungi from the Colletotrichum orbiculare species complex.</title>
        <authorList>
            <person name="Gan P."/>
            <person name="Tsushima A."/>
            <person name="Narusaka M."/>
            <person name="Narusaka Y."/>
            <person name="Takano Y."/>
            <person name="Kubo Y."/>
            <person name="Shirasu K."/>
        </authorList>
    </citation>
    <scope>GENOME REANNOTATION</scope>
    <source>
        <strain evidence="2">104-T / ATCC 96160 / CBS 514.97 / LARS 414 / MAFF 240422</strain>
    </source>
</reference>
<sequence length="107" mass="11279">MPGEWQAPFCPLEYGRPATLVKDLGTLLSRPSTISCITTTTTIATTAAAICSSSSSSSSYIVACTEAGLTPWAAIRFRPHTCRLGRDPDRGWSVAPAPALVKVPALE</sequence>
<dbReference type="Proteomes" id="UP000014480">
    <property type="component" value="Unassembled WGS sequence"/>
</dbReference>
<dbReference type="EMBL" id="AMCV02000052">
    <property type="protein sequence ID" value="TDZ14276.1"/>
    <property type="molecule type" value="Genomic_DNA"/>
</dbReference>
<evidence type="ECO:0000313" key="2">
    <source>
        <dbReference type="Proteomes" id="UP000014480"/>
    </source>
</evidence>